<evidence type="ECO:0000313" key="3">
    <source>
        <dbReference type="Proteomes" id="UP000799750"/>
    </source>
</evidence>
<gene>
    <name evidence="2" type="ORF">BU16DRAFT_201655</name>
</gene>
<keyword evidence="3" id="KW-1185">Reference proteome</keyword>
<feature type="region of interest" description="Disordered" evidence="1">
    <location>
        <begin position="80"/>
        <end position="117"/>
    </location>
</feature>
<sequence>MPDPAVRDAVLEKMKYFVWSTIMSSPCFEFLSLCHFTPGKSCLVTREIRANAVDGHDGVQKRAFATRVFPCRTSAFAPPSMQLNRGGPTAARACGQDSSGRPASQAPLHHQPEKASRGSIPLTGLLYSQAGCSNRQYAITLFCGLFQPSSPSQPVRPLAFPTSLGPVDSIVG</sequence>
<dbReference type="AlphaFoldDB" id="A0A6A6RDL2"/>
<accession>A0A6A6RDL2</accession>
<reference evidence="2" key="1">
    <citation type="journal article" date="2020" name="Stud. Mycol.">
        <title>101 Dothideomycetes genomes: a test case for predicting lifestyles and emergence of pathogens.</title>
        <authorList>
            <person name="Haridas S."/>
            <person name="Albert R."/>
            <person name="Binder M."/>
            <person name="Bloem J."/>
            <person name="Labutti K."/>
            <person name="Salamov A."/>
            <person name="Andreopoulos B."/>
            <person name="Baker S."/>
            <person name="Barry K."/>
            <person name="Bills G."/>
            <person name="Bluhm B."/>
            <person name="Cannon C."/>
            <person name="Castanera R."/>
            <person name="Culley D."/>
            <person name="Daum C."/>
            <person name="Ezra D."/>
            <person name="Gonzalez J."/>
            <person name="Henrissat B."/>
            <person name="Kuo A."/>
            <person name="Liang C."/>
            <person name="Lipzen A."/>
            <person name="Lutzoni F."/>
            <person name="Magnuson J."/>
            <person name="Mondo S."/>
            <person name="Nolan M."/>
            <person name="Ohm R."/>
            <person name="Pangilinan J."/>
            <person name="Park H.-J."/>
            <person name="Ramirez L."/>
            <person name="Alfaro M."/>
            <person name="Sun H."/>
            <person name="Tritt A."/>
            <person name="Yoshinaga Y."/>
            <person name="Zwiers L.-H."/>
            <person name="Turgeon B."/>
            <person name="Goodwin S."/>
            <person name="Spatafora J."/>
            <person name="Crous P."/>
            <person name="Grigoriev I."/>
        </authorList>
    </citation>
    <scope>NUCLEOTIDE SEQUENCE</scope>
    <source>
        <strain evidence="2">CBS 269.34</strain>
    </source>
</reference>
<evidence type="ECO:0000256" key="1">
    <source>
        <dbReference type="SAM" id="MobiDB-lite"/>
    </source>
</evidence>
<dbReference type="EMBL" id="MU004182">
    <property type="protein sequence ID" value="KAF2501527.1"/>
    <property type="molecule type" value="Genomic_DNA"/>
</dbReference>
<name>A0A6A6RDL2_9PEZI</name>
<proteinExistence type="predicted"/>
<organism evidence="2 3">
    <name type="scientific">Lophium mytilinum</name>
    <dbReference type="NCBI Taxonomy" id="390894"/>
    <lineage>
        <taxon>Eukaryota</taxon>
        <taxon>Fungi</taxon>
        <taxon>Dikarya</taxon>
        <taxon>Ascomycota</taxon>
        <taxon>Pezizomycotina</taxon>
        <taxon>Dothideomycetes</taxon>
        <taxon>Pleosporomycetidae</taxon>
        <taxon>Mytilinidiales</taxon>
        <taxon>Mytilinidiaceae</taxon>
        <taxon>Lophium</taxon>
    </lineage>
</organism>
<protein>
    <submittedName>
        <fullName evidence="2">Uncharacterized protein</fullName>
    </submittedName>
</protein>
<evidence type="ECO:0000313" key="2">
    <source>
        <dbReference type="EMBL" id="KAF2501527.1"/>
    </source>
</evidence>
<dbReference type="Proteomes" id="UP000799750">
    <property type="component" value="Unassembled WGS sequence"/>
</dbReference>